<evidence type="ECO:0000256" key="1">
    <source>
        <dbReference type="SAM" id="MobiDB-lite"/>
    </source>
</evidence>
<protein>
    <recommendedName>
        <fullName evidence="2">DUF8039 domain-containing protein</fullName>
    </recommendedName>
</protein>
<name>A0A3L6SKC6_PANMI</name>
<feature type="region of interest" description="Disordered" evidence="1">
    <location>
        <begin position="234"/>
        <end position="280"/>
    </location>
</feature>
<dbReference type="AlphaFoldDB" id="A0A3L6SKC6"/>
<evidence type="ECO:0000259" key="2">
    <source>
        <dbReference type="Pfam" id="PF26133"/>
    </source>
</evidence>
<sequence length="334" mass="36380">MKEAGSENPWRQFHGRSAPYLRARAAPAPSTGEITWSSDGTKRLADRVIELKDHEIGVLEHDILSTAIDMPEHRGRVRGVSRSTGWKEAFGKENECLWKKNKRSSVDPDRLKQEIMDEIFGKLRAAGIVDAALGASIGKSSCTSKELGQGVVLPEEKVCHTVPVQDGYVVVKIDHVHQNAEAIPLDIPLPDAEIFTLGDARNTRIQWKKSDAASTVREIDQATKDQTLEPVTVVASGSPPKKKGRTTPKAAATKKGRGKAAAAKKATEVKGKEAPKEPTNTWTLAHPKFVMGKPMLTTEEELASAGVNTSGLHKHYISHAMHQEDPSIVGEFKA</sequence>
<dbReference type="Pfam" id="PF26133">
    <property type="entry name" value="DUF8039"/>
    <property type="match status" value="1"/>
</dbReference>
<evidence type="ECO:0000313" key="3">
    <source>
        <dbReference type="EMBL" id="RLN23092.1"/>
    </source>
</evidence>
<dbReference type="EMBL" id="PQIB02000004">
    <property type="protein sequence ID" value="RLN23092.1"/>
    <property type="molecule type" value="Genomic_DNA"/>
</dbReference>
<accession>A0A3L6SKC6</accession>
<dbReference type="Proteomes" id="UP000275267">
    <property type="component" value="Unassembled WGS sequence"/>
</dbReference>
<dbReference type="InterPro" id="IPR058352">
    <property type="entry name" value="DUF8039"/>
</dbReference>
<organism evidence="3 4">
    <name type="scientific">Panicum miliaceum</name>
    <name type="common">Proso millet</name>
    <name type="synonym">Broomcorn millet</name>
    <dbReference type="NCBI Taxonomy" id="4540"/>
    <lineage>
        <taxon>Eukaryota</taxon>
        <taxon>Viridiplantae</taxon>
        <taxon>Streptophyta</taxon>
        <taxon>Embryophyta</taxon>
        <taxon>Tracheophyta</taxon>
        <taxon>Spermatophyta</taxon>
        <taxon>Magnoliopsida</taxon>
        <taxon>Liliopsida</taxon>
        <taxon>Poales</taxon>
        <taxon>Poaceae</taxon>
        <taxon>PACMAD clade</taxon>
        <taxon>Panicoideae</taxon>
        <taxon>Panicodae</taxon>
        <taxon>Paniceae</taxon>
        <taxon>Panicinae</taxon>
        <taxon>Panicum</taxon>
        <taxon>Panicum sect. Panicum</taxon>
    </lineage>
</organism>
<evidence type="ECO:0000313" key="4">
    <source>
        <dbReference type="Proteomes" id="UP000275267"/>
    </source>
</evidence>
<comment type="caution">
    <text evidence="3">The sequence shown here is derived from an EMBL/GenBank/DDBJ whole genome shotgun (WGS) entry which is preliminary data.</text>
</comment>
<feature type="compositionally biased region" description="Basic and acidic residues" evidence="1">
    <location>
        <begin position="265"/>
        <end position="276"/>
    </location>
</feature>
<reference evidence="4" key="1">
    <citation type="journal article" date="2019" name="Nat. Commun.">
        <title>The genome of broomcorn millet.</title>
        <authorList>
            <person name="Zou C."/>
            <person name="Miki D."/>
            <person name="Li D."/>
            <person name="Tang Q."/>
            <person name="Xiao L."/>
            <person name="Rajput S."/>
            <person name="Deng P."/>
            <person name="Jia W."/>
            <person name="Huang R."/>
            <person name="Zhang M."/>
            <person name="Sun Y."/>
            <person name="Hu J."/>
            <person name="Fu X."/>
            <person name="Schnable P.S."/>
            <person name="Li F."/>
            <person name="Zhang H."/>
            <person name="Feng B."/>
            <person name="Zhu X."/>
            <person name="Liu R."/>
            <person name="Schnable J.C."/>
            <person name="Zhu J.-K."/>
            <person name="Zhang H."/>
        </authorList>
    </citation>
    <scope>NUCLEOTIDE SEQUENCE [LARGE SCALE GENOMIC DNA]</scope>
</reference>
<dbReference type="PANTHER" id="PTHR33018:SF34">
    <property type="entry name" value="OS02G0472350 PROTEIN"/>
    <property type="match status" value="1"/>
</dbReference>
<keyword evidence="4" id="KW-1185">Reference proteome</keyword>
<feature type="domain" description="DUF8039" evidence="2">
    <location>
        <begin position="144"/>
        <end position="211"/>
    </location>
</feature>
<dbReference type="PANTHER" id="PTHR33018">
    <property type="entry name" value="OS10G0338966 PROTEIN-RELATED"/>
    <property type="match status" value="1"/>
</dbReference>
<proteinExistence type="predicted"/>
<feature type="compositionally biased region" description="Basic residues" evidence="1">
    <location>
        <begin position="240"/>
        <end position="258"/>
    </location>
</feature>
<gene>
    <name evidence="3" type="ORF">C2845_PM07G09490</name>
</gene>